<comment type="caution">
    <text evidence="1">The sequence shown here is derived from an EMBL/GenBank/DDBJ whole genome shotgun (WGS) entry which is preliminary data.</text>
</comment>
<dbReference type="EMBL" id="SODA01000001">
    <property type="protein sequence ID" value="TDW07589.1"/>
    <property type="molecule type" value="Genomic_DNA"/>
</dbReference>
<proteinExistence type="predicted"/>
<gene>
    <name evidence="1" type="ORF">C8C77_10158</name>
</gene>
<dbReference type="PANTHER" id="PTHR37954">
    <property type="entry name" value="BLL4979 PROTEIN"/>
    <property type="match status" value="1"/>
</dbReference>
<dbReference type="OrthoDB" id="378658at2"/>
<dbReference type="PANTHER" id="PTHR37954:SF3">
    <property type="entry name" value="DUF169 DOMAIN-CONTAINING PROTEIN"/>
    <property type="match status" value="1"/>
</dbReference>
<evidence type="ECO:0000313" key="2">
    <source>
        <dbReference type="Proteomes" id="UP000294697"/>
    </source>
</evidence>
<dbReference type="Proteomes" id="UP000294697">
    <property type="component" value="Unassembled WGS sequence"/>
</dbReference>
<dbReference type="InterPro" id="IPR003748">
    <property type="entry name" value="DUF169"/>
</dbReference>
<sequence length="271" mass="30220">MVNNIDYSELTARVNSVLEVKRKIVGVKFIYNENEFDKAAATHSKKKMSYCRMVKEASNGKDIKSNFDNFGCFAGARALGIVDIDEGYKSGAYYDGCGLYQDLATAKEATDKITICNHSVYGVQVKPLEAFSLKPEIVIIITNPFNAMRLVQGYTYNCGPYSAFKMMGNQAICSECTAYPYETDNISFSLLCAGARKSGFDQNEVGIGITLNIFRQMVAGLCSTVTPVENNQNKKLIEKKLKTNKITDVGVTYNNNYGDKLRRYDLDLFLK</sequence>
<dbReference type="AlphaFoldDB" id="A0A4V3G622"/>
<evidence type="ECO:0000313" key="1">
    <source>
        <dbReference type="EMBL" id="TDW07589.1"/>
    </source>
</evidence>
<reference evidence="1 2" key="1">
    <citation type="submission" date="2019-03" db="EMBL/GenBank/DDBJ databases">
        <title>Subsurface microbial communities from deep shales in Ohio and West Virginia, USA.</title>
        <authorList>
            <person name="Wrighton K."/>
        </authorList>
    </citation>
    <scope>NUCLEOTIDE SEQUENCE [LARGE SCALE GENOMIC DNA]</scope>
    <source>
        <strain evidence="1 2">MSL9.2</strain>
    </source>
</reference>
<protein>
    <submittedName>
        <fullName evidence="1">Uncharacterized protein (DUF169 family)</fullName>
    </submittedName>
</protein>
<accession>A0A4V3G622</accession>
<name>A0A4V3G622_9FIRM</name>
<dbReference type="Pfam" id="PF02596">
    <property type="entry name" value="DUF169"/>
    <property type="match status" value="1"/>
</dbReference>
<organism evidence="1 2">
    <name type="scientific">Halanaerobium saccharolyticum</name>
    <dbReference type="NCBI Taxonomy" id="43595"/>
    <lineage>
        <taxon>Bacteria</taxon>
        <taxon>Bacillati</taxon>
        <taxon>Bacillota</taxon>
        <taxon>Clostridia</taxon>
        <taxon>Halanaerobiales</taxon>
        <taxon>Halanaerobiaceae</taxon>
        <taxon>Halanaerobium</taxon>
    </lineage>
</organism>
<dbReference type="RefSeq" id="WP_111570986.1">
    <property type="nucleotide sequence ID" value="NZ_QLME01000002.1"/>
</dbReference>